<sequence length="82" mass="9643">MGNMLSMPQVPVVTLHADTRKKHPKETLTSHRVEDNPCICMYVYDRLAENGYNTSNMTCTQITNEYHKLCKIHPEYRRLYVI</sequence>
<accession>A0A6C0JUL0</accession>
<proteinExistence type="predicted"/>
<reference evidence="1" key="1">
    <citation type="journal article" date="2020" name="Nature">
        <title>Giant virus diversity and host interactions through global metagenomics.</title>
        <authorList>
            <person name="Schulz F."/>
            <person name="Roux S."/>
            <person name="Paez-Espino D."/>
            <person name="Jungbluth S."/>
            <person name="Walsh D.A."/>
            <person name="Denef V.J."/>
            <person name="McMahon K.D."/>
            <person name="Konstantinidis K.T."/>
            <person name="Eloe-Fadrosh E.A."/>
            <person name="Kyrpides N.C."/>
            <person name="Woyke T."/>
        </authorList>
    </citation>
    <scope>NUCLEOTIDE SEQUENCE</scope>
    <source>
        <strain evidence="1">GVMAG-S-1062768-28</strain>
    </source>
</reference>
<organism evidence="1">
    <name type="scientific">viral metagenome</name>
    <dbReference type="NCBI Taxonomy" id="1070528"/>
    <lineage>
        <taxon>unclassified sequences</taxon>
        <taxon>metagenomes</taxon>
        <taxon>organismal metagenomes</taxon>
    </lineage>
</organism>
<dbReference type="EMBL" id="MN740696">
    <property type="protein sequence ID" value="QHU08390.1"/>
    <property type="molecule type" value="Genomic_DNA"/>
</dbReference>
<name>A0A6C0JUL0_9ZZZZ</name>
<dbReference type="AlphaFoldDB" id="A0A6C0JUL0"/>
<evidence type="ECO:0000313" key="1">
    <source>
        <dbReference type="EMBL" id="QHU08390.1"/>
    </source>
</evidence>
<protein>
    <submittedName>
        <fullName evidence="1">Uncharacterized protein</fullName>
    </submittedName>
</protein>